<proteinExistence type="predicted"/>
<organism evidence="4 6">
    <name type="scientific">Naegleria lovaniensis</name>
    <name type="common">Amoeba</name>
    <dbReference type="NCBI Taxonomy" id="51637"/>
    <lineage>
        <taxon>Eukaryota</taxon>
        <taxon>Discoba</taxon>
        <taxon>Heterolobosea</taxon>
        <taxon>Tetramitia</taxon>
        <taxon>Eutetramitia</taxon>
        <taxon>Vahlkampfiidae</taxon>
        <taxon>Naegleria</taxon>
    </lineage>
</organism>
<dbReference type="InterPro" id="IPR001005">
    <property type="entry name" value="SANT/Myb"/>
</dbReference>
<feature type="compositionally biased region" description="Basic residues" evidence="2">
    <location>
        <begin position="1"/>
        <end position="11"/>
    </location>
</feature>
<feature type="region of interest" description="Disordered" evidence="2">
    <location>
        <begin position="1"/>
        <end position="38"/>
    </location>
</feature>
<evidence type="ECO:0000313" key="4">
    <source>
        <dbReference type="EMBL" id="KAG2374482.1"/>
    </source>
</evidence>
<accession>A0AA88KJ28</accession>
<keyword evidence="1" id="KW-0175">Coiled coil</keyword>
<dbReference type="AlphaFoldDB" id="A0AA88KJ28"/>
<dbReference type="EMBL" id="PYSW02000043">
    <property type="protein sequence ID" value="KAG2374722.1"/>
    <property type="molecule type" value="Genomic_DNA"/>
</dbReference>
<feature type="compositionally biased region" description="Low complexity" evidence="2">
    <location>
        <begin position="12"/>
        <end position="34"/>
    </location>
</feature>
<evidence type="ECO:0000256" key="1">
    <source>
        <dbReference type="SAM" id="Coils"/>
    </source>
</evidence>
<dbReference type="EMBL" id="PYSW02000045">
    <property type="protein sequence ID" value="KAG2374482.1"/>
    <property type="molecule type" value="Genomic_DNA"/>
</dbReference>
<dbReference type="RefSeq" id="XP_044543896.1">
    <property type="nucleotide sequence ID" value="XM_044686013.1"/>
</dbReference>
<sequence>MANTQPKKKQKPTNTQPNSSQASNSNQSQDQSSTGKRWTDSEVLAALQLYKQDKDWEKVARNIKELFDNKEWNWHVRGDKSCAEKYRRLKEELKKEIIEYRSKLSEKFNNHTLKINQDVELCIDEVVIGKGIILSANPSNNEDLFHCHGKTYPYNQFAKITIKSHDASKKNLLLPSSVVTSEFKTVGDLQQGSIIAFPLTNLLILRTFDLFEPSNPILKEVWDIERDNQQFLLTTGELNSNPEDNVIDLVERDIQDTDRRRNAIQERTDIQRMHTIQHMTFYRNSEKWAEVLDKLTETFELANTLMKSHQGKDKVVVLSYNGKRKKVVVSDIKVLIYLSGDFLSFLQERVTLGVCTFTDLLNRIVLTTSEGFIVNDTYSFEALSSTETTELSISVIDRMHDDE</sequence>
<reference evidence="4 6" key="1">
    <citation type="journal article" date="2018" name="BMC Genomics">
        <title>The genome of Naegleria lovaniensis, the basis for a comparative approach to unravel pathogenicity factors of the human pathogenic amoeba N. fowleri.</title>
        <authorList>
            <person name="Liechti N."/>
            <person name="Schurch N."/>
            <person name="Bruggmann R."/>
            <person name="Wittwer M."/>
        </authorList>
    </citation>
    <scope>NUCLEOTIDE SEQUENCE [LARGE SCALE GENOMIC DNA]</scope>
    <source>
        <strain evidence="4 6">ATCC 30569</strain>
    </source>
</reference>
<name>A0AA88KJ28_NAELO</name>
<gene>
    <name evidence="5" type="ORF">C9374_010466</name>
    <name evidence="4" type="ORF">C9374_010766</name>
</gene>
<keyword evidence="6" id="KW-1185">Reference proteome</keyword>
<evidence type="ECO:0000259" key="3">
    <source>
        <dbReference type="PROSITE" id="PS50090"/>
    </source>
</evidence>
<evidence type="ECO:0000256" key="2">
    <source>
        <dbReference type="SAM" id="MobiDB-lite"/>
    </source>
</evidence>
<dbReference type="PROSITE" id="PS50090">
    <property type="entry name" value="MYB_LIKE"/>
    <property type="match status" value="1"/>
</dbReference>
<protein>
    <recommendedName>
        <fullName evidence="3">Myb-like domain-containing protein</fullName>
    </recommendedName>
</protein>
<dbReference type="GeneID" id="68102920"/>
<evidence type="ECO:0000313" key="5">
    <source>
        <dbReference type="EMBL" id="KAG2374722.1"/>
    </source>
</evidence>
<feature type="domain" description="Myb-like" evidence="3">
    <location>
        <begin position="30"/>
        <end position="90"/>
    </location>
</feature>
<evidence type="ECO:0000313" key="6">
    <source>
        <dbReference type="Proteomes" id="UP000816034"/>
    </source>
</evidence>
<comment type="caution">
    <text evidence="4">The sequence shown here is derived from an EMBL/GenBank/DDBJ whole genome shotgun (WGS) entry which is preliminary data.</text>
</comment>
<dbReference type="Proteomes" id="UP000816034">
    <property type="component" value="Unassembled WGS sequence"/>
</dbReference>
<reference evidence="4" key="2">
    <citation type="submission" date="2020-04" db="EMBL/GenBank/DDBJ databases">
        <authorList>
            <person name="Liechti N."/>
            <person name="Schuerch N."/>
            <person name="Bruggmann R."/>
            <person name="Wittwer M."/>
        </authorList>
    </citation>
    <scope>NUCLEOTIDE SEQUENCE</scope>
    <source>
        <strain evidence="4">ATCC 30569</strain>
    </source>
</reference>
<feature type="coiled-coil region" evidence="1">
    <location>
        <begin position="83"/>
        <end position="110"/>
    </location>
</feature>